<sequence>MLRYIVLCMIMRLIPFVSTNDNTEELSHNTNYENNYCINGEIINFTDIKGIYCKCFSGYTGIRCHHVVLSDYQHSKKDELIVSPNVAIILISVIIAIGCILSVYKFTKRNKLQLPLPIV</sequence>
<gene>
    <name evidence="4" type="ORF">Murmansk-021</name>
</gene>
<keyword evidence="5" id="KW-1185">Reference proteome</keyword>
<evidence type="ECO:0000259" key="2">
    <source>
        <dbReference type="PROSITE" id="PS00022"/>
    </source>
</evidence>
<keyword evidence="1" id="KW-0472">Membrane</keyword>
<keyword evidence="1" id="KW-0812">Transmembrane</keyword>
<reference evidence="4" key="1">
    <citation type="journal article" date="2017" name="Virus Genes">
        <title>Two novel poxviruses with unusual genome rearrangements: NY_014 and Murmansk.</title>
        <authorList>
            <person name="Smithson C."/>
            <person name="Meyer H."/>
            <person name="Gigante C.M."/>
            <person name="Gao J."/>
            <person name="Zhao H."/>
            <person name="Batra D."/>
            <person name="Damon I."/>
            <person name="Upton C."/>
            <person name="Li Y."/>
        </authorList>
    </citation>
    <scope>NUCLEOTIDE SEQUENCE [LARGE SCALE GENOMIC DNA]</scope>
    <source>
        <strain evidence="4">LEIV-11411</strain>
    </source>
</reference>
<accession>A0A223FMK8</accession>
<name>A0A223FMK8_9POXV</name>
<dbReference type="Gene3D" id="2.10.25.10">
    <property type="entry name" value="Laminin"/>
    <property type="match status" value="1"/>
</dbReference>
<evidence type="ECO:0000259" key="3">
    <source>
        <dbReference type="PROSITE" id="PS01186"/>
    </source>
</evidence>
<dbReference type="SUPFAM" id="SSF57196">
    <property type="entry name" value="EGF/Laminin"/>
    <property type="match status" value="1"/>
</dbReference>
<dbReference type="InterPro" id="IPR000742">
    <property type="entry name" value="EGF"/>
</dbReference>
<evidence type="ECO:0000256" key="1">
    <source>
        <dbReference type="SAM" id="Phobius"/>
    </source>
</evidence>
<dbReference type="OrthoDB" id="29074at10239"/>
<keyword evidence="1" id="KW-1133">Transmembrane helix</keyword>
<evidence type="ECO:0000313" key="5">
    <source>
        <dbReference type="Proteomes" id="UP000217350"/>
    </source>
</evidence>
<proteinExistence type="predicted"/>
<dbReference type="Proteomes" id="UP000217350">
    <property type="component" value="Segment"/>
</dbReference>
<dbReference type="PROSITE" id="PS01186">
    <property type="entry name" value="EGF_2"/>
    <property type="match status" value="1"/>
</dbReference>
<protein>
    <submittedName>
        <fullName evidence="4">Secreted EGF-like protein</fullName>
    </submittedName>
</protein>
<feature type="transmembrane region" description="Helical" evidence="1">
    <location>
        <begin position="86"/>
        <end position="104"/>
    </location>
</feature>
<organism evidence="4">
    <name type="scientific">Murmansk poxvirus</name>
    <dbReference type="NCBI Taxonomy" id="2025359"/>
    <lineage>
        <taxon>Viruses</taxon>
        <taxon>Varidnaviria</taxon>
        <taxon>Bamfordvirae</taxon>
        <taxon>Nucleocytoviricota</taxon>
        <taxon>Pokkesviricetes</taxon>
        <taxon>Chitovirales</taxon>
        <taxon>Poxviridae</taxon>
        <taxon>Chordopoxvirinae</taxon>
        <taxon>Centapoxvirus</taxon>
        <taxon>Centapoxvirus microtuspox</taxon>
        <taxon>Murmansk microtuspox virus</taxon>
    </lineage>
</organism>
<dbReference type="PROSITE" id="PS00022">
    <property type="entry name" value="EGF_1"/>
    <property type="match status" value="1"/>
</dbReference>
<evidence type="ECO:0000313" key="4">
    <source>
        <dbReference type="EMBL" id="AST09216.1"/>
    </source>
</evidence>
<feature type="domain" description="EGF-like" evidence="2 3">
    <location>
        <begin position="53"/>
        <end position="64"/>
    </location>
</feature>
<dbReference type="EMBL" id="MF001304">
    <property type="protein sequence ID" value="AST09216.1"/>
    <property type="molecule type" value="Genomic_DNA"/>
</dbReference>